<dbReference type="AlphaFoldDB" id="A0A2I2KUF2"/>
<gene>
    <name evidence="3" type="ORF">FRACA_3170007</name>
</gene>
<reference evidence="3 4" key="1">
    <citation type="submission" date="2017-06" db="EMBL/GenBank/DDBJ databases">
        <authorList>
            <person name="Kim H.J."/>
            <person name="Triplett B.A."/>
        </authorList>
    </citation>
    <scope>NUCLEOTIDE SEQUENCE [LARGE SCALE GENOMIC DNA]</scope>
    <source>
        <strain evidence="3">FRACA_ARgP5</strain>
    </source>
</reference>
<dbReference type="InterPro" id="IPR022521">
    <property type="entry name" value="Rv3660c"/>
</dbReference>
<protein>
    <recommendedName>
        <fullName evidence="2">Rv3660c-like CheY-like N-terminal domain-containing protein</fullName>
    </recommendedName>
</protein>
<feature type="domain" description="Rv3660c-like CheY-like N-terminal" evidence="2">
    <location>
        <begin position="4"/>
        <end position="107"/>
    </location>
</feature>
<dbReference type="NCBIfam" id="TIGR03815">
    <property type="entry name" value="CpaE_hom_Actino"/>
    <property type="match status" value="1"/>
</dbReference>
<proteinExistence type="predicted"/>
<dbReference type="Proteomes" id="UP000234331">
    <property type="component" value="Unassembled WGS sequence"/>
</dbReference>
<dbReference type="InterPro" id="IPR027417">
    <property type="entry name" value="P-loop_NTPase"/>
</dbReference>
<dbReference type="EMBL" id="FZMO01000243">
    <property type="protein sequence ID" value="SNQ49293.1"/>
    <property type="molecule type" value="Genomic_DNA"/>
</dbReference>
<feature type="region of interest" description="Disordered" evidence="1">
    <location>
        <begin position="174"/>
        <end position="210"/>
    </location>
</feature>
<organism evidence="3 4">
    <name type="scientific">Frankia canadensis</name>
    <dbReference type="NCBI Taxonomy" id="1836972"/>
    <lineage>
        <taxon>Bacteria</taxon>
        <taxon>Bacillati</taxon>
        <taxon>Actinomycetota</taxon>
        <taxon>Actinomycetes</taxon>
        <taxon>Frankiales</taxon>
        <taxon>Frankiaceae</taxon>
        <taxon>Frankia</taxon>
    </lineage>
</organism>
<dbReference type="Pfam" id="PF26563">
    <property type="entry name" value="Rv3660c_N"/>
    <property type="match status" value="1"/>
</dbReference>
<dbReference type="Gene3D" id="3.40.50.300">
    <property type="entry name" value="P-loop containing nucleotide triphosphate hydrolases"/>
    <property type="match status" value="1"/>
</dbReference>
<dbReference type="SUPFAM" id="SSF52540">
    <property type="entry name" value="P-loop containing nucleoside triphosphate hydrolases"/>
    <property type="match status" value="1"/>
</dbReference>
<accession>A0A2I2KUF2</accession>
<sequence>MTGLPGLIDDLLRLAAAAGVSATVAVEPTAVRRYWSRAPLVIVGMDRAAACVAAGLPPRPRLVLAGGDVDDGRVWSTGARLGADHVVFLPEAELWLMDAFGASGGPPRGRSAATLGVVSGRRGSGASTVAVSLAIAGLCHELTTVLVDADPRGGGLGPAFSQLLPMVDSSHLFRRGTPPPAPPPREAAARADARPASARTPWRRSANAPERGDLTVMSWDPRAGHVLSPSAMATVLGSVDPATDLTIVDLPWQQDPAATLALGSCETALVVLRADPHSVATADRVCAAVRDRCADVRAVVRRDSAGSLAPAEVSRTLGVPLAGVVGVADIPVPRTSPGRGTGGPATSPSLIGEHLLAGLGILGGRVTRPGCPQ</sequence>
<dbReference type="InterPro" id="IPR059050">
    <property type="entry name" value="Rv3660c_N"/>
</dbReference>
<evidence type="ECO:0000256" key="1">
    <source>
        <dbReference type="SAM" id="MobiDB-lite"/>
    </source>
</evidence>
<name>A0A2I2KUF2_9ACTN</name>
<evidence type="ECO:0000259" key="2">
    <source>
        <dbReference type="Pfam" id="PF26563"/>
    </source>
</evidence>
<keyword evidence="4" id="KW-1185">Reference proteome</keyword>
<evidence type="ECO:0000313" key="4">
    <source>
        <dbReference type="Proteomes" id="UP000234331"/>
    </source>
</evidence>
<evidence type="ECO:0000313" key="3">
    <source>
        <dbReference type="EMBL" id="SNQ49293.1"/>
    </source>
</evidence>